<dbReference type="InterPro" id="IPR011990">
    <property type="entry name" value="TPR-like_helical_dom_sf"/>
</dbReference>
<dbReference type="InterPro" id="IPR015374">
    <property type="entry name" value="ChAPs"/>
</dbReference>
<dbReference type="EMBL" id="CAMPGE010030002">
    <property type="protein sequence ID" value="CAI2387496.1"/>
    <property type="molecule type" value="Genomic_DNA"/>
</dbReference>
<evidence type="ECO:0000313" key="2">
    <source>
        <dbReference type="Proteomes" id="UP001295684"/>
    </source>
</evidence>
<sequence length="744" mass="85723">MSFAISNLKEFMEPDSHLYRHLTERADQIPDYEGFGPPDCCYLIKEQKGGFMKSSQKWGSFHYVYGVDCSSSASIAVYINTLINNIESEGWYKKSHKITKAIFCIFDIVLKRDVRVEISIPGGTHVYAVNQENEKQAITAVHEPQWNFVFVSSILRSIEPKRSDHIKIVAELDTKELFQDFLVVATNLYKNGYGKKFGDVMDRVKDGSSMLLHKIAEYLISKRRITECIDFISPFAEKDPLLISMICDALFTVDKLKEAITLLAHKIKEFPMLASLLLKQAQAFLKYEYYEFALKISKILVDLCPESFECWLVLAESYFHERKFKNALIAIDVAPSYEDINDELVLPDLTKYARTNPKTQNSTDIYPEMMVKPENPDYKFTENNYEAKVLQGLEKANNRKLNSCDMKAYDLLVKIEKEISWEQLLKLKGETFLSEGDEADGWENPYLNADYTKQGTSAPKGVNESFYAIQKSANMFLKEKNKYEDEDDEEEAKHEIHGQIIEEENVEETKQTEPIDAAGDRRKTRTRANNEILNTANVEDAPVTFASLPSEAEGEGEEEEVNISKEEVIKERRKKRLATKIDKLFLMLYEDLNLLITWENEEKKKAEEQAPDAFNYNGIVWVHRGKLAERISRKRLAEKAYRNAIERGFSLYTWYRLLDIYSETYNPKACLVCVAEILDQADDDGIEKFTKLPYWIESVVYHLVAVNGLKAIVKLTKEMELEDCRALTNSLVRAQYWGIEGSNS</sequence>
<gene>
    <name evidence="1" type="ORF">ECRASSUSDP1_LOCUS29129</name>
</gene>
<dbReference type="GO" id="GO:0006893">
    <property type="term" value="P:Golgi to plasma membrane transport"/>
    <property type="evidence" value="ECO:0007669"/>
    <property type="project" value="UniProtKB-ARBA"/>
</dbReference>
<organism evidence="1 2">
    <name type="scientific">Euplotes crassus</name>
    <dbReference type="NCBI Taxonomy" id="5936"/>
    <lineage>
        <taxon>Eukaryota</taxon>
        <taxon>Sar</taxon>
        <taxon>Alveolata</taxon>
        <taxon>Ciliophora</taxon>
        <taxon>Intramacronucleata</taxon>
        <taxon>Spirotrichea</taxon>
        <taxon>Hypotrichia</taxon>
        <taxon>Euplotida</taxon>
        <taxon>Euplotidae</taxon>
        <taxon>Moneuplotes</taxon>
    </lineage>
</organism>
<evidence type="ECO:0000313" key="1">
    <source>
        <dbReference type="EMBL" id="CAI2387496.1"/>
    </source>
</evidence>
<dbReference type="SUPFAM" id="SSF48452">
    <property type="entry name" value="TPR-like"/>
    <property type="match status" value="1"/>
</dbReference>
<comment type="caution">
    <text evidence="1">The sequence shown here is derived from an EMBL/GenBank/DDBJ whole genome shotgun (WGS) entry which is preliminary data.</text>
</comment>
<name>A0AAD1YB38_EUPCR</name>
<proteinExistence type="predicted"/>
<dbReference type="Pfam" id="PF09295">
    <property type="entry name" value="ChAPs"/>
    <property type="match status" value="1"/>
</dbReference>
<dbReference type="PANTHER" id="PTHR31975:SF1">
    <property type="entry name" value="BUD SITE SELECTION PROTEIN 7-RELATED"/>
    <property type="match status" value="1"/>
</dbReference>
<accession>A0AAD1YB38</accession>
<keyword evidence="2" id="KW-1185">Reference proteome</keyword>
<dbReference type="PANTHER" id="PTHR31975">
    <property type="entry name" value="BUD SITE SELECTION PROTEIN 7-RELATED"/>
    <property type="match status" value="1"/>
</dbReference>
<dbReference type="Gene3D" id="1.25.40.10">
    <property type="entry name" value="Tetratricopeptide repeat domain"/>
    <property type="match status" value="2"/>
</dbReference>
<reference evidence="1" key="1">
    <citation type="submission" date="2023-07" db="EMBL/GenBank/DDBJ databases">
        <authorList>
            <consortium name="AG Swart"/>
            <person name="Singh M."/>
            <person name="Singh A."/>
            <person name="Seah K."/>
            <person name="Emmerich C."/>
        </authorList>
    </citation>
    <scope>NUCLEOTIDE SEQUENCE</scope>
    <source>
        <strain evidence="1">DP1</strain>
    </source>
</reference>
<dbReference type="AlphaFoldDB" id="A0AAD1YB38"/>
<dbReference type="Proteomes" id="UP001295684">
    <property type="component" value="Unassembled WGS sequence"/>
</dbReference>
<protein>
    <submittedName>
        <fullName evidence="1">Uncharacterized protein</fullName>
    </submittedName>
</protein>
<dbReference type="GO" id="GO:0034044">
    <property type="term" value="C:exomer complex"/>
    <property type="evidence" value="ECO:0007669"/>
    <property type="project" value="TreeGrafter"/>
</dbReference>